<dbReference type="RefSeq" id="WP_311386810.1">
    <property type="nucleotide sequence ID" value="NZ_JAVRHU010000001.1"/>
</dbReference>
<name>A0ABU3BDM4_9FLAO</name>
<keyword evidence="2" id="KW-1185">Reference proteome</keyword>
<comment type="caution">
    <text evidence="1">The sequence shown here is derived from an EMBL/GenBank/DDBJ whole genome shotgun (WGS) entry which is preliminary data.</text>
</comment>
<proteinExistence type="predicted"/>
<gene>
    <name evidence="1" type="ORF">RM520_02130</name>
</gene>
<organism evidence="1 2">
    <name type="scientific">Croceitalea vernalis</name>
    <dbReference type="NCBI Taxonomy" id="3075599"/>
    <lineage>
        <taxon>Bacteria</taxon>
        <taxon>Pseudomonadati</taxon>
        <taxon>Bacteroidota</taxon>
        <taxon>Flavobacteriia</taxon>
        <taxon>Flavobacteriales</taxon>
        <taxon>Flavobacteriaceae</taxon>
        <taxon>Croceitalea</taxon>
    </lineage>
</organism>
<dbReference type="Proteomes" id="UP001250662">
    <property type="component" value="Unassembled WGS sequence"/>
</dbReference>
<accession>A0ABU3BDM4</accession>
<dbReference type="EMBL" id="JAVRHU010000001">
    <property type="protein sequence ID" value="MDT0620403.1"/>
    <property type="molecule type" value="Genomic_DNA"/>
</dbReference>
<protein>
    <submittedName>
        <fullName evidence="1">Uncharacterized protein</fullName>
    </submittedName>
</protein>
<reference evidence="1 2" key="1">
    <citation type="submission" date="2023-09" db="EMBL/GenBank/DDBJ databases">
        <authorList>
            <person name="Rey-Velasco X."/>
        </authorList>
    </citation>
    <scope>NUCLEOTIDE SEQUENCE [LARGE SCALE GENOMIC DNA]</scope>
    <source>
        <strain evidence="1 2">P007</strain>
    </source>
</reference>
<evidence type="ECO:0000313" key="2">
    <source>
        <dbReference type="Proteomes" id="UP001250662"/>
    </source>
</evidence>
<sequence>MKFETKDIPVFISFLLLLGIPFKGHCLKALEQIRYFLKLQLDFSTNASL</sequence>
<evidence type="ECO:0000313" key="1">
    <source>
        <dbReference type="EMBL" id="MDT0620403.1"/>
    </source>
</evidence>